<evidence type="ECO:0000313" key="2">
    <source>
        <dbReference type="Proteomes" id="UP000177141"/>
    </source>
</evidence>
<protein>
    <submittedName>
        <fullName evidence="1">Uncharacterized protein</fullName>
    </submittedName>
</protein>
<dbReference type="AlphaFoldDB" id="A0A1F7IVC7"/>
<comment type="caution">
    <text evidence="1">The sequence shown here is derived from an EMBL/GenBank/DDBJ whole genome shotgun (WGS) entry which is preliminary data.</text>
</comment>
<accession>A0A1F7IVC7</accession>
<proteinExistence type="predicted"/>
<dbReference type="Proteomes" id="UP000177141">
    <property type="component" value="Unassembled WGS sequence"/>
</dbReference>
<dbReference type="STRING" id="1802061.A3A93_05910"/>
<gene>
    <name evidence="1" type="ORF">A3A93_05910</name>
</gene>
<name>A0A1F7IVC7_9BACT</name>
<evidence type="ECO:0000313" key="1">
    <source>
        <dbReference type="EMBL" id="OGK47294.1"/>
    </source>
</evidence>
<dbReference type="EMBL" id="MGAL01000034">
    <property type="protein sequence ID" value="OGK47294.1"/>
    <property type="molecule type" value="Genomic_DNA"/>
</dbReference>
<organism evidence="1 2">
    <name type="scientific">Candidatus Roizmanbacteria bacterium RIFCSPLOWO2_01_FULL_38_12</name>
    <dbReference type="NCBI Taxonomy" id="1802061"/>
    <lineage>
        <taxon>Bacteria</taxon>
        <taxon>Candidatus Roizmaniibacteriota</taxon>
    </lineage>
</organism>
<reference evidence="1 2" key="1">
    <citation type="journal article" date="2016" name="Nat. Commun.">
        <title>Thousands of microbial genomes shed light on interconnected biogeochemical processes in an aquifer system.</title>
        <authorList>
            <person name="Anantharaman K."/>
            <person name="Brown C.T."/>
            <person name="Hug L.A."/>
            <person name="Sharon I."/>
            <person name="Castelle C.J."/>
            <person name="Probst A.J."/>
            <person name="Thomas B.C."/>
            <person name="Singh A."/>
            <person name="Wilkins M.J."/>
            <person name="Karaoz U."/>
            <person name="Brodie E.L."/>
            <person name="Williams K.H."/>
            <person name="Hubbard S.S."/>
            <person name="Banfield J.F."/>
        </authorList>
    </citation>
    <scope>NUCLEOTIDE SEQUENCE [LARGE SCALE GENOMIC DNA]</scope>
</reference>
<sequence length="694" mass="82705">MQDDALPSYKVFQLIQKSIDEVLSKRSDSHAYFDYYRSKLGRRAYQAWAKGRKPSTLQIQAYLSRVVKPYHSTELNKKIYDSLLKNYGLSVLKLSFIDSNLKKWLESAKKDEMLLSVGGACALESIDLKRIDKLLRITEEDSLMRQYLDGMLLRYPTFTQISGAIIPSNGVNVFYDETYPWWLKISQYGVTDSQLITQRIYDHIYSFVHRFIKLQNPQNILIRIPFTQLNLVNNGQLKNWYKVFQKYIKQMESGYKLKKYQFKPNLNEKSWLDYTYNGPEILPITLNLIKRNYPELYQNNNMDRYTIHVRGKQIEHFDVDRHNDWIHKLLLNKDDYKSKRLQRILQKPMHRYGVAMYMWVRDHLEEQSSIGAAGFIDLQYKGKFLFEDEIFEPHEIEHLNRSQLIKLLLDSPLRLHCKNLPDFFKFLELFKSPYSVNFSKQLVINLKTLNAKAEKFKKKIAVLDKFIEYSKYFISILPYLNKKKQAPLTVYKKKNIIKILTFLGRRYMSYQVVIDSFPKKMSQEKLSENLFISALIFDKGKVSINLKFSTLMKSWLTLLKRDSREDIVRSKKYNQEFKEIKNMIKKYSSSISEYILKQRISYLTNHVNILPLVDNLFVSYMKQLLFIPSIRDAYLDIVSIEQDLKTTRDEKERKIIAIIGNVFDTMQACITYVMKNDVPYPWKERFETRYRRPY</sequence>